<dbReference type="Proteomes" id="UP000799118">
    <property type="component" value="Unassembled WGS sequence"/>
</dbReference>
<evidence type="ECO:0000256" key="1">
    <source>
        <dbReference type="SAM" id="MobiDB-lite"/>
    </source>
</evidence>
<feature type="compositionally biased region" description="Polar residues" evidence="1">
    <location>
        <begin position="189"/>
        <end position="200"/>
    </location>
</feature>
<feature type="region of interest" description="Disordered" evidence="1">
    <location>
        <begin position="131"/>
        <end position="160"/>
    </location>
</feature>
<feature type="compositionally biased region" description="Low complexity" evidence="1">
    <location>
        <begin position="45"/>
        <end position="63"/>
    </location>
</feature>
<protein>
    <submittedName>
        <fullName evidence="2">Uncharacterized protein</fullName>
    </submittedName>
</protein>
<organism evidence="2 3">
    <name type="scientific">Gymnopus androsaceus JB14</name>
    <dbReference type="NCBI Taxonomy" id="1447944"/>
    <lineage>
        <taxon>Eukaryota</taxon>
        <taxon>Fungi</taxon>
        <taxon>Dikarya</taxon>
        <taxon>Basidiomycota</taxon>
        <taxon>Agaricomycotina</taxon>
        <taxon>Agaricomycetes</taxon>
        <taxon>Agaricomycetidae</taxon>
        <taxon>Agaricales</taxon>
        <taxon>Marasmiineae</taxon>
        <taxon>Omphalotaceae</taxon>
        <taxon>Gymnopus</taxon>
    </lineage>
</organism>
<evidence type="ECO:0000313" key="3">
    <source>
        <dbReference type="Proteomes" id="UP000799118"/>
    </source>
</evidence>
<dbReference type="EMBL" id="ML769732">
    <property type="protein sequence ID" value="KAE9388660.1"/>
    <property type="molecule type" value="Genomic_DNA"/>
</dbReference>
<evidence type="ECO:0000313" key="2">
    <source>
        <dbReference type="EMBL" id="KAE9388660.1"/>
    </source>
</evidence>
<sequence length="200" mass="21459">MAHFCVKECPKGLRGHGFPSEASLAQHRRNCEHWNAFIARPRPATSGHSLSHSSTSSSCSCSRPSKKPRLQLPQCNTEQQEDRDSNNSASGLGAFSAPIPSPSLGFVPLNVHNDDSEQSLLRHIADLDNFEQPSPALQSPPAAGPSEPDPYPPSMVTTSGRASCLPRCFGDEPPQAAPALVHPVDEPTAPSQNRRVTLIV</sequence>
<proteinExistence type="predicted"/>
<feature type="compositionally biased region" description="Low complexity" evidence="1">
    <location>
        <begin position="133"/>
        <end position="146"/>
    </location>
</feature>
<dbReference type="AlphaFoldDB" id="A0A6A4GTM8"/>
<name>A0A6A4GTM8_9AGAR</name>
<feature type="region of interest" description="Disordered" evidence="1">
    <location>
        <begin position="176"/>
        <end position="200"/>
    </location>
</feature>
<reference evidence="2" key="1">
    <citation type="journal article" date="2019" name="Environ. Microbiol.">
        <title>Fungal ecological strategies reflected in gene transcription - a case study of two litter decomposers.</title>
        <authorList>
            <person name="Barbi F."/>
            <person name="Kohler A."/>
            <person name="Barry K."/>
            <person name="Baskaran P."/>
            <person name="Daum C."/>
            <person name="Fauchery L."/>
            <person name="Ihrmark K."/>
            <person name="Kuo A."/>
            <person name="LaButti K."/>
            <person name="Lipzen A."/>
            <person name="Morin E."/>
            <person name="Grigoriev I.V."/>
            <person name="Henrissat B."/>
            <person name="Lindahl B."/>
            <person name="Martin F."/>
        </authorList>
    </citation>
    <scope>NUCLEOTIDE SEQUENCE</scope>
    <source>
        <strain evidence="2">JB14</strain>
    </source>
</reference>
<accession>A0A6A4GTM8</accession>
<keyword evidence="3" id="KW-1185">Reference proteome</keyword>
<gene>
    <name evidence="2" type="ORF">BT96DRAFT_1003963</name>
</gene>
<feature type="region of interest" description="Disordered" evidence="1">
    <location>
        <begin position="44"/>
        <end position="97"/>
    </location>
</feature>